<name>A0A9K3J289_HELAN</name>
<reference evidence="1" key="1">
    <citation type="journal article" date="2017" name="Nature">
        <title>The sunflower genome provides insights into oil metabolism, flowering and Asterid evolution.</title>
        <authorList>
            <person name="Badouin H."/>
            <person name="Gouzy J."/>
            <person name="Grassa C.J."/>
            <person name="Murat F."/>
            <person name="Staton S.E."/>
            <person name="Cottret L."/>
            <person name="Lelandais-Briere C."/>
            <person name="Owens G.L."/>
            <person name="Carrere S."/>
            <person name="Mayjonade B."/>
            <person name="Legrand L."/>
            <person name="Gill N."/>
            <person name="Kane N.C."/>
            <person name="Bowers J.E."/>
            <person name="Hubner S."/>
            <person name="Bellec A."/>
            <person name="Berard A."/>
            <person name="Berges H."/>
            <person name="Blanchet N."/>
            <person name="Boniface M.C."/>
            <person name="Brunel D."/>
            <person name="Catrice O."/>
            <person name="Chaidir N."/>
            <person name="Claudel C."/>
            <person name="Donnadieu C."/>
            <person name="Faraut T."/>
            <person name="Fievet G."/>
            <person name="Helmstetter N."/>
            <person name="King M."/>
            <person name="Knapp S.J."/>
            <person name="Lai Z."/>
            <person name="Le Paslier M.C."/>
            <person name="Lippi Y."/>
            <person name="Lorenzon L."/>
            <person name="Mandel J.R."/>
            <person name="Marage G."/>
            <person name="Marchand G."/>
            <person name="Marquand E."/>
            <person name="Bret-Mestries E."/>
            <person name="Morien E."/>
            <person name="Nambeesan S."/>
            <person name="Nguyen T."/>
            <person name="Pegot-Espagnet P."/>
            <person name="Pouilly N."/>
            <person name="Raftis F."/>
            <person name="Sallet E."/>
            <person name="Schiex T."/>
            <person name="Thomas J."/>
            <person name="Vandecasteele C."/>
            <person name="Vares D."/>
            <person name="Vear F."/>
            <person name="Vautrin S."/>
            <person name="Crespi M."/>
            <person name="Mangin B."/>
            <person name="Burke J.M."/>
            <person name="Salse J."/>
            <person name="Munos S."/>
            <person name="Vincourt P."/>
            <person name="Rieseberg L.H."/>
            <person name="Langlade N.B."/>
        </authorList>
    </citation>
    <scope>NUCLEOTIDE SEQUENCE</scope>
    <source>
        <tissue evidence="1">Leaves</tissue>
    </source>
</reference>
<dbReference type="AlphaFoldDB" id="A0A9K3J289"/>
<evidence type="ECO:0000313" key="2">
    <source>
        <dbReference type="Proteomes" id="UP000215914"/>
    </source>
</evidence>
<dbReference type="EMBL" id="MNCJ02000320">
    <property type="protein sequence ID" value="KAF5807285.1"/>
    <property type="molecule type" value="Genomic_DNA"/>
</dbReference>
<reference evidence="1" key="2">
    <citation type="submission" date="2020-06" db="EMBL/GenBank/DDBJ databases">
        <title>Helianthus annuus Genome sequencing and assembly Release 2.</title>
        <authorList>
            <person name="Gouzy J."/>
            <person name="Langlade N."/>
            <person name="Munos S."/>
        </authorList>
    </citation>
    <scope>NUCLEOTIDE SEQUENCE</scope>
    <source>
        <tissue evidence="1">Leaves</tissue>
    </source>
</reference>
<sequence length="89" mass="10637">MGKAQRLHRGAQPIMMTKRYFAMKCMKCWMIFLKQKVEVEWGYMRMLGIIVKRRTIEEANLMTLLRKPKKMCTRIANTASYLVWCICTK</sequence>
<keyword evidence="2" id="KW-1185">Reference proteome</keyword>
<accession>A0A9K3J289</accession>
<evidence type="ECO:0000313" key="1">
    <source>
        <dbReference type="EMBL" id="KAF5807285.1"/>
    </source>
</evidence>
<comment type="caution">
    <text evidence="1">The sequence shown here is derived from an EMBL/GenBank/DDBJ whole genome shotgun (WGS) entry which is preliminary data.</text>
</comment>
<protein>
    <submittedName>
        <fullName evidence="1">Uncharacterized protein</fullName>
    </submittedName>
</protein>
<gene>
    <name evidence="1" type="ORF">HanXRQr2_Chr05g0231901</name>
</gene>
<dbReference type="Gramene" id="mRNA:HanXRQr2_Chr05g0231901">
    <property type="protein sequence ID" value="CDS:HanXRQr2_Chr05g0231901.1"/>
    <property type="gene ID" value="HanXRQr2_Chr05g0231901"/>
</dbReference>
<proteinExistence type="predicted"/>
<organism evidence="1 2">
    <name type="scientific">Helianthus annuus</name>
    <name type="common">Common sunflower</name>
    <dbReference type="NCBI Taxonomy" id="4232"/>
    <lineage>
        <taxon>Eukaryota</taxon>
        <taxon>Viridiplantae</taxon>
        <taxon>Streptophyta</taxon>
        <taxon>Embryophyta</taxon>
        <taxon>Tracheophyta</taxon>
        <taxon>Spermatophyta</taxon>
        <taxon>Magnoliopsida</taxon>
        <taxon>eudicotyledons</taxon>
        <taxon>Gunneridae</taxon>
        <taxon>Pentapetalae</taxon>
        <taxon>asterids</taxon>
        <taxon>campanulids</taxon>
        <taxon>Asterales</taxon>
        <taxon>Asteraceae</taxon>
        <taxon>Asteroideae</taxon>
        <taxon>Heliantheae alliance</taxon>
        <taxon>Heliantheae</taxon>
        <taxon>Helianthus</taxon>
    </lineage>
</organism>
<dbReference type="Proteomes" id="UP000215914">
    <property type="component" value="Unassembled WGS sequence"/>
</dbReference>